<feature type="domain" description="Protein kinase" evidence="2">
    <location>
        <begin position="135"/>
        <end position="478"/>
    </location>
</feature>
<protein>
    <recommendedName>
        <fullName evidence="2">Protein kinase domain-containing protein</fullName>
    </recommendedName>
</protein>
<feature type="compositionally biased region" description="Basic and acidic residues" evidence="1">
    <location>
        <begin position="392"/>
        <end position="403"/>
    </location>
</feature>
<dbReference type="Proteomes" id="UP001600888">
    <property type="component" value="Unassembled WGS sequence"/>
</dbReference>
<feature type="region of interest" description="Disordered" evidence="1">
    <location>
        <begin position="483"/>
        <end position="506"/>
    </location>
</feature>
<evidence type="ECO:0000313" key="4">
    <source>
        <dbReference type="Proteomes" id="UP001600888"/>
    </source>
</evidence>
<dbReference type="PROSITE" id="PS50011">
    <property type="entry name" value="PROTEIN_KINASE_DOM"/>
    <property type="match status" value="1"/>
</dbReference>
<dbReference type="InterPro" id="IPR000719">
    <property type="entry name" value="Prot_kinase_dom"/>
</dbReference>
<gene>
    <name evidence="3" type="ORF">FJTKL_08268</name>
</gene>
<accession>A0ABR4ESB7</accession>
<dbReference type="InterPro" id="IPR011009">
    <property type="entry name" value="Kinase-like_dom_sf"/>
</dbReference>
<dbReference type="SUPFAM" id="SSF56112">
    <property type="entry name" value="Protein kinase-like (PK-like)"/>
    <property type="match status" value="1"/>
</dbReference>
<proteinExistence type="predicted"/>
<keyword evidence="4" id="KW-1185">Reference proteome</keyword>
<comment type="caution">
    <text evidence="3">The sequence shown here is derived from an EMBL/GenBank/DDBJ whole genome shotgun (WGS) entry which is preliminary data.</text>
</comment>
<evidence type="ECO:0000313" key="3">
    <source>
        <dbReference type="EMBL" id="KAL2285329.1"/>
    </source>
</evidence>
<sequence>MPPKVRTKKPPKGRGRATPHIQRGVVKLKHNSRYRIEEPLHPLPKWVRDDSGRLVSNLPRRPNVGGLGTVEVYYHVNRENPDEVLPPPKTLWRQRDVSLGSSEGGDLEGNVGVPYLYTYDEKVEPDEEGLQYRRWRPLKILANGGYGVVITYVDDARGFTVDADIANEDIVTPSAGLDLDTTDTFRQETEILEILDMTGSPHFPKFWKLADPPQDGTICTMDYNQGGVTLDQQLNTLANEKVPIRLLWEAVLCLSKAMSVMAYGSEDPAPTHRVHGWNQIVHLDWSEANIFTQVKESISRRAFETGLAQNLNPQLPEANIDTEKSFEERVKTPIIGHFSHETNIFLMAEVWRDNLGGNKVGRLGIMRYMQDNLTPIEQIKLEQNLYSHLSPDERLGRPLVEGHDCDDDVSDDDDSDNADNYAPRVRGYVDVAETLLAQNVAQSLRVSEQRFVNLMTRCLKHDPAERPEIEEIMLQAARGMAEAGVYVPPTPSSSENEDSEDGEDEE</sequence>
<feature type="compositionally biased region" description="Acidic residues" evidence="1">
    <location>
        <begin position="404"/>
        <end position="417"/>
    </location>
</feature>
<reference evidence="3 4" key="1">
    <citation type="submission" date="2024-03" db="EMBL/GenBank/DDBJ databases">
        <title>A high-quality draft genome sequence of Diaporthe vaccinii, a causative agent of upright dieback and viscid rot disease in cranberry plants.</title>
        <authorList>
            <person name="Sarrasin M."/>
            <person name="Lang B.F."/>
            <person name="Burger G."/>
        </authorList>
    </citation>
    <scope>NUCLEOTIDE SEQUENCE [LARGE SCALE GENOMIC DNA]</scope>
    <source>
        <strain evidence="3 4">IS7</strain>
    </source>
</reference>
<feature type="region of interest" description="Disordered" evidence="1">
    <location>
        <begin position="392"/>
        <end position="421"/>
    </location>
</feature>
<evidence type="ECO:0000259" key="2">
    <source>
        <dbReference type="PROSITE" id="PS50011"/>
    </source>
</evidence>
<name>A0ABR4ESB7_9PEZI</name>
<dbReference type="EMBL" id="JBAWTH010000031">
    <property type="protein sequence ID" value="KAL2285329.1"/>
    <property type="molecule type" value="Genomic_DNA"/>
</dbReference>
<organism evidence="3 4">
    <name type="scientific">Diaporthe vaccinii</name>
    <dbReference type="NCBI Taxonomy" id="105482"/>
    <lineage>
        <taxon>Eukaryota</taxon>
        <taxon>Fungi</taxon>
        <taxon>Dikarya</taxon>
        <taxon>Ascomycota</taxon>
        <taxon>Pezizomycotina</taxon>
        <taxon>Sordariomycetes</taxon>
        <taxon>Sordariomycetidae</taxon>
        <taxon>Diaporthales</taxon>
        <taxon>Diaporthaceae</taxon>
        <taxon>Diaporthe</taxon>
        <taxon>Diaporthe eres species complex</taxon>
    </lineage>
</organism>
<feature type="compositionally biased region" description="Acidic residues" evidence="1">
    <location>
        <begin position="495"/>
        <end position="506"/>
    </location>
</feature>
<evidence type="ECO:0000256" key="1">
    <source>
        <dbReference type="SAM" id="MobiDB-lite"/>
    </source>
</evidence>